<evidence type="ECO:0000256" key="1">
    <source>
        <dbReference type="SAM" id="Phobius"/>
    </source>
</evidence>
<accession>A0A1X7UH69</accession>
<dbReference type="SUPFAM" id="SSF48726">
    <property type="entry name" value="Immunoglobulin"/>
    <property type="match status" value="1"/>
</dbReference>
<dbReference type="EnsemblMetazoa" id="Aqu2.1.26821_001">
    <property type="protein sequence ID" value="Aqu2.1.26821_001"/>
    <property type="gene ID" value="Aqu2.1.26821"/>
</dbReference>
<keyword evidence="1" id="KW-0472">Membrane</keyword>
<dbReference type="OrthoDB" id="65481at2759"/>
<protein>
    <recommendedName>
        <fullName evidence="3">Ig-like domain-containing protein</fullName>
    </recommendedName>
</protein>
<sequence>MLKCDSGDVLFWFDSNHIVEVGQSAVYHCSVNDTHFSITWNINGSNVLPSDVDVVGAGTLSSNLTIPGIPQFNNTQVRCIAIGLVDGILATVIDLSCEQADRLCIKCSWSPPFSLTPVSQYIINISYADKEYTTVLAVLPTSNISYCPSQYGQFSISVSASNTVGPGNVTYATIDITQTEYTLNFNAQYLKESDNSWNVTITIENGADFIPSSINITVYLIDANSDSDSIIILRPGINEVPIYEEADLVLSVNLGTLPDKIWKLWFSLESHSFFINSLTTRFSTFDIINGNYSVTNITSGTVCFTCQFIEGVGTNTCYIEYSSLYTGLIGNITINRTDSIATSCIKGFYTDIYSIRFYDDKHDESPAIELDHQLITGLYIDNTLTTSCVTEGKSTLAESDTMYLTPSPTLIQCTRPVDTESSAYIISVTVSIILIVSVLIHIGLVIVCVRNTKSTSAHEISSVTSPVPQYENVELMPATSSLPPPLSVDELQLESCAAYGVVSQRH</sequence>
<dbReference type="InParanoid" id="A0A1X7UH69"/>
<feature type="transmembrane region" description="Helical" evidence="1">
    <location>
        <begin position="423"/>
        <end position="449"/>
    </location>
</feature>
<keyword evidence="1" id="KW-1133">Transmembrane helix</keyword>
<dbReference type="InterPro" id="IPR036116">
    <property type="entry name" value="FN3_sf"/>
</dbReference>
<keyword evidence="1" id="KW-0812">Transmembrane</keyword>
<proteinExistence type="predicted"/>
<organism evidence="2">
    <name type="scientific">Amphimedon queenslandica</name>
    <name type="common">Sponge</name>
    <dbReference type="NCBI Taxonomy" id="400682"/>
    <lineage>
        <taxon>Eukaryota</taxon>
        <taxon>Metazoa</taxon>
        <taxon>Porifera</taxon>
        <taxon>Demospongiae</taxon>
        <taxon>Heteroscleromorpha</taxon>
        <taxon>Haplosclerida</taxon>
        <taxon>Niphatidae</taxon>
        <taxon>Amphimedon</taxon>
    </lineage>
</organism>
<dbReference type="SUPFAM" id="SSF49265">
    <property type="entry name" value="Fibronectin type III"/>
    <property type="match status" value="1"/>
</dbReference>
<name>A0A1X7UH69_AMPQE</name>
<evidence type="ECO:0000313" key="2">
    <source>
        <dbReference type="EnsemblMetazoa" id="Aqu2.1.26821_001"/>
    </source>
</evidence>
<evidence type="ECO:0008006" key="3">
    <source>
        <dbReference type="Google" id="ProtNLM"/>
    </source>
</evidence>
<dbReference type="AlphaFoldDB" id="A0A1X7UH69"/>
<reference evidence="2" key="1">
    <citation type="submission" date="2017-05" db="UniProtKB">
        <authorList>
            <consortium name="EnsemblMetazoa"/>
        </authorList>
    </citation>
    <scope>IDENTIFICATION</scope>
</reference>
<dbReference type="InterPro" id="IPR036179">
    <property type="entry name" value="Ig-like_dom_sf"/>
</dbReference>